<evidence type="ECO:0000313" key="5">
    <source>
        <dbReference type="EMBL" id="KAF8407180.1"/>
    </source>
</evidence>
<feature type="domain" description="BRF2-like C-terminal" evidence="4">
    <location>
        <begin position="185"/>
        <end position="278"/>
    </location>
</feature>
<feature type="region of interest" description="Disordered" evidence="3">
    <location>
        <begin position="382"/>
        <end position="402"/>
    </location>
</feature>
<evidence type="ECO:0000259" key="4">
    <source>
        <dbReference type="Pfam" id="PF21886"/>
    </source>
</evidence>
<dbReference type="PANTHER" id="PTHR48428:SF1">
    <property type="entry name" value="PLANT-SPECIFIC TFIIB-RELATED PROTEIN PTF2"/>
    <property type="match status" value="1"/>
</dbReference>
<dbReference type="InterPro" id="IPR054078">
    <property type="entry name" value="BRF2-like_C"/>
</dbReference>
<reference evidence="5 6" key="1">
    <citation type="submission" date="2020-04" db="EMBL/GenBank/DDBJ databases">
        <title>Plant Genome Project.</title>
        <authorList>
            <person name="Zhang R.-G."/>
        </authorList>
    </citation>
    <scope>NUCLEOTIDE SEQUENCE [LARGE SCALE GENOMIC DNA]</scope>
    <source>
        <strain evidence="5">YNK0</strain>
        <tissue evidence="5">Leaf</tissue>
    </source>
</reference>
<dbReference type="InterPro" id="IPR036915">
    <property type="entry name" value="Cyclin-like_sf"/>
</dbReference>
<keyword evidence="1" id="KW-0863">Zinc-finger</keyword>
<accession>A0A834ZGY3</accession>
<dbReference type="PANTHER" id="PTHR48428">
    <property type="entry name" value="PLANT-SPECIFIC TFIIB-RELATED PROTEIN PTF2"/>
    <property type="match status" value="1"/>
</dbReference>
<dbReference type="InterPro" id="IPR053340">
    <property type="entry name" value="PTF2"/>
</dbReference>
<keyword evidence="2" id="KW-0862">Zinc</keyword>
<dbReference type="SUPFAM" id="SSF55205">
    <property type="entry name" value="EPT/RTPC-like"/>
    <property type="match status" value="1"/>
</dbReference>
<keyword evidence="1" id="KW-0479">Metal-binding</keyword>
<dbReference type="AlphaFoldDB" id="A0A834ZGY3"/>
<dbReference type="Proteomes" id="UP000655225">
    <property type="component" value="Unassembled WGS sequence"/>
</dbReference>
<proteinExistence type="predicted"/>
<dbReference type="SUPFAM" id="SSF47954">
    <property type="entry name" value="Cyclin-like"/>
    <property type="match status" value="1"/>
</dbReference>
<gene>
    <name evidence="5" type="ORF">HHK36_006306</name>
</gene>
<evidence type="ECO:0000313" key="6">
    <source>
        <dbReference type="Proteomes" id="UP000655225"/>
    </source>
</evidence>
<organism evidence="5 6">
    <name type="scientific">Tetracentron sinense</name>
    <name type="common">Spur-leaf</name>
    <dbReference type="NCBI Taxonomy" id="13715"/>
    <lineage>
        <taxon>Eukaryota</taxon>
        <taxon>Viridiplantae</taxon>
        <taxon>Streptophyta</taxon>
        <taxon>Embryophyta</taxon>
        <taxon>Tracheophyta</taxon>
        <taxon>Spermatophyta</taxon>
        <taxon>Magnoliopsida</taxon>
        <taxon>Trochodendrales</taxon>
        <taxon>Trochodendraceae</taxon>
        <taxon>Tetracentron</taxon>
    </lineage>
</organism>
<dbReference type="GO" id="GO:0008270">
    <property type="term" value="F:zinc ion binding"/>
    <property type="evidence" value="ECO:0007669"/>
    <property type="project" value="UniProtKB-KW"/>
</dbReference>
<evidence type="ECO:0000256" key="3">
    <source>
        <dbReference type="SAM" id="MobiDB-lite"/>
    </source>
</evidence>
<dbReference type="Gene3D" id="3.65.10.10">
    <property type="entry name" value="Enolpyruvate transferase domain"/>
    <property type="match status" value="1"/>
</dbReference>
<comment type="caution">
    <text evidence="5">The sequence shown here is derived from an EMBL/GenBank/DDBJ whole genome shotgun (WGS) entry which is preliminary data.</text>
</comment>
<dbReference type="OMA" id="GWTKDMV"/>
<dbReference type="EMBL" id="JABCRI010000004">
    <property type="protein sequence ID" value="KAF8407180.1"/>
    <property type="molecule type" value="Genomic_DNA"/>
</dbReference>
<dbReference type="Pfam" id="PF21886">
    <property type="entry name" value="BRF2-like_C_cyclin_rpt"/>
    <property type="match status" value="1"/>
</dbReference>
<protein>
    <recommendedName>
        <fullName evidence="4">BRF2-like C-terminal domain-containing protein</fullName>
    </recommendedName>
</protein>
<dbReference type="OrthoDB" id="511529at2759"/>
<dbReference type="GO" id="GO:0016765">
    <property type="term" value="F:transferase activity, transferring alkyl or aryl (other than methyl) groups"/>
    <property type="evidence" value="ECO:0007669"/>
    <property type="project" value="InterPro"/>
</dbReference>
<dbReference type="Gene3D" id="1.10.472.170">
    <property type="match status" value="1"/>
</dbReference>
<dbReference type="InterPro" id="IPR013792">
    <property type="entry name" value="RNA3'P_cycl/enolpyr_Trfase_a/b"/>
</dbReference>
<dbReference type="InterPro" id="IPR036968">
    <property type="entry name" value="Enolpyruvate_Tfrase_sf"/>
</dbReference>
<evidence type="ECO:0000256" key="2">
    <source>
        <dbReference type="ARBA" id="ARBA00022833"/>
    </source>
</evidence>
<dbReference type="CDD" id="cd00043">
    <property type="entry name" value="CYCLIN_SF"/>
    <property type="match status" value="1"/>
</dbReference>
<keyword evidence="6" id="KW-1185">Reference proteome</keyword>
<evidence type="ECO:0000256" key="1">
    <source>
        <dbReference type="ARBA" id="ARBA00022771"/>
    </source>
</evidence>
<name>A0A834ZGY3_TETSI</name>
<sequence length="660" mass="74263">MENSRACKSCKKKTVIRDEISGNCVCVSCGIEQEFDNFQAHYSGIDGPQGIFVRVGASGGGGDYNYKEKKIYQAQKTIEDIASKLGFSTARSSEVKQMIETITEGEFGCGNWFPILVGACSYVVMRKNKRSLPIAEVASTIGCDIYELGRMIARVVDFLDLNLPEFDIVTSFEWAIQSCPSFSGISKEKLDRMVNQGRFLLQCAIKWFLTTGRKPLPVVAAVMVFVAELNNVEVGIEIVSKEIHAVVATSRRRHKELQKGLVEVAQALPWGKDVTVKNIVKNAPFVFQYMEMKSRLKPGEKTKNLETVGFNLEDMVSGCLRKEVEFEYATDNGKKDDDSQYFEVEDRNGIASQSVDDLEKLKLSQDSLSRIYSQFSNGAAHVKSVRESGKDHRRKRRRGSELHASTEWWTGKSDLCKKLSLEQILEKNVGCNALPPSFVSAVLKCKRRREKITSAKLRINEIMRPPNTYSGDKEDLSLLKILRASKKRQGMKFGDIDWEDYIIEILLLHQVKEEEIEKGHYNALLDLHVFNYCLMSVNESLITGKCSFTASEFWANVLYCFYLCKAAAEVWSKNSLHWFLGKSKEVPCSVPTLQQLIYEAGASLVLAGLAAEGMTEINGISHVDRGYENLEIKLQFLGADIKRLIHLPVGYDKKITLRAS</sequence>